<dbReference type="EMBL" id="JACHIW010000003">
    <property type="protein sequence ID" value="MBB5159965.1"/>
    <property type="molecule type" value="Genomic_DNA"/>
</dbReference>
<dbReference type="RefSeq" id="WP_184733037.1">
    <property type="nucleotide sequence ID" value="NZ_JACHIW010000003.1"/>
</dbReference>
<name>A0A840QKJ5_9PSEU</name>
<sequence length="185" mass="19435">MALGGPPQVHAYRVPGDSASTATRVLNAGGGAPSEIDQASGGDDPVVWVAVCGDRITPDDAEIVDRFTGMPCILCFMSAVLASDVPSVSRAQVEGMPSAGQAPAQPSTQDLGVAEVRRTIQFAPSWRERVVHLAYSGTTQADYEGGKVVLGFCGQIGWGPNERPPEGWQLCEECYAIANDRNGES</sequence>
<keyword evidence="2" id="KW-1185">Reference proteome</keyword>
<accession>A0A840QKJ5</accession>
<evidence type="ECO:0000313" key="2">
    <source>
        <dbReference type="Proteomes" id="UP000584374"/>
    </source>
</evidence>
<evidence type="ECO:0008006" key="3">
    <source>
        <dbReference type="Google" id="ProtNLM"/>
    </source>
</evidence>
<proteinExistence type="predicted"/>
<comment type="caution">
    <text evidence="1">The sequence shown here is derived from an EMBL/GenBank/DDBJ whole genome shotgun (WGS) entry which is preliminary data.</text>
</comment>
<protein>
    <recommendedName>
        <fullName evidence="3">DUF3039 domain-containing protein</fullName>
    </recommendedName>
</protein>
<gene>
    <name evidence="1" type="ORF">BJ970_007565</name>
</gene>
<dbReference type="Proteomes" id="UP000584374">
    <property type="component" value="Unassembled WGS sequence"/>
</dbReference>
<reference evidence="1 2" key="1">
    <citation type="submission" date="2020-08" db="EMBL/GenBank/DDBJ databases">
        <title>Sequencing the genomes of 1000 actinobacteria strains.</title>
        <authorList>
            <person name="Klenk H.-P."/>
        </authorList>
    </citation>
    <scope>NUCLEOTIDE SEQUENCE [LARGE SCALE GENOMIC DNA]</scope>
    <source>
        <strain evidence="1 2">DSM 45584</strain>
    </source>
</reference>
<organism evidence="1 2">
    <name type="scientific">Saccharopolyspora phatthalungensis</name>
    <dbReference type="NCBI Taxonomy" id="664693"/>
    <lineage>
        <taxon>Bacteria</taxon>
        <taxon>Bacillati</taxon>
        <taxon>Actinomycetota</taxon>
        <taxon>Actinomycetes</taxon>
        <taxon>Pseudonocardiales</taxon>
        <taxon>Pseudonocardiaceae</taxon>
        <taxon>Saccharopolyspora</taxon>
    </lineage>
</organism>
<dbReference type="AlphaFoldDB" id="A0A840QKJ5"/>
<evidence type="ECO:0000313" key="1">
    <source>
        <dbReference type="EMBL" id="MBB5159965.1"/>
    </source>
</evidence>